<gene>
    <name evidence="1" type="ORF">DERYTH_LOCUS26231</name>
</gene>
<protein>
    <submittedName>
        <fullName evidence="1">5390_t:CDS:1</fullName>
    </submittedName>
</protein>
<dbReference type="AlphaFoldDB" id="A0A9N9P8U4"/>
<sequence>IQPIDSQNFLPHSDHNNIQILLELENFVPRSLVVRDMVGIKSFAETKNIVQTKNLVGAESVVETGDYAVGDCEVEEDFEVEGIVDVGMGGI</sequence>
<dbReference type="Proteomes" id="UP000789405">
    <property type="component" value="Unassembled WGS sequence"/>
</dbReference>
<evidence type="ECO:0000313" key="1">
    <source>
        <dbReference type="EMBL" id="CAG8816113.1"/>
    </source>
</evidence>
<dbReference type="EMBL" id="CAJVPY010053465">
    <property type="protein sequence ID" value="CAG8816113.1"/>
    <property type="molecule type" value="Genomic_DNA"/>
</dbReference>
<comment type="caution">
    <text evidence="1">The sequence shown here is derived from an EMBL/GenBank/DDBJ whole genome shotgun (WGS) entry which is preliminary data.</text>
</comment>
<evidence type="ECO:0000313" key="2">
    <source>
        <dbReference type="Proteomes" id="UP000789405"/>
    </source>
</evidence>
<organism evidence="1 2">
    <name type="scientific">Dentiscutata erythropus</name>
    <dbReference type="NCBI Taxonomy" id="1348616"/>
    <lineage>
        <taxon>Eukaryota</taxon>
        <taxon>Fungi</taxon>
        <taxon>Fungi incertae sedis</taxon>
        <taxon>Mucoromycota</taxon>
        <taxon>Glomeromycotina</taxon>
        <taxon>Glomeromycetes</taxon>
        <taxon>Diversisporales</taxon>
        <taxon>Gigasporaceae</taxon>
        <taxon>Dentiscutata</taxon>
    </lineage>
</organism>
<proteinExistence type="predicted"/>
<name>A0A9N9P8U4_9GLOM</name>
<feature type="non-terminal residue" evidence="1">
    <location>
        <position position="1"/>
    </location>
</feature>
<dbReference type="OrthoDB" id="10539877at2759"/>
<reference evidence="1" key="1">
    <citation type="submission" date="2021-06" db="EMBL/GenBank/DDBJ databases">
        <authorList>
            <person name="Kallberg Y."/>
            <person name="Tangrot J."/>
            <person name="Rosling A."/>
        </authorList>
    </citation>
    <scope>NUCLEOTIDE SEQUENCE</scope>
    <source>
        <strain evidence="1">MA453B</strain>
    </source>
</reference>
<keyword evidence="2" id="KW-1185">Reference proteome</keyword>
<feature type="non-terminal residue" evidence="1">
    <location>
        <position position="91"/>
    </location>
</feature>
<accession>A0A9N9P8U4</accession>